<keyword evidence="7" id="KW-0539">Nucleus</keyword>
<evidence type="ECO:0000256" key="1">
    <source>
        <dbReference type="ARBA" id="ARBA00004123"/>
    </source>
</evidence>
<keyword evidence="3 8" id="KW-0479">Metal-binding</keyword>
<evidence type="ECO:0000256" key="2">
    <source>
        <dbReference type="ARBA" id="ARBA00008423"/>
    </source>
</evidence>
<evidence type="ECO:0000256" key="3">
    <source>
        <dbReference type="ARBA" id="ARBA00022723"/>
    </source>
</evidence>
<name>A0A1Y2F4N3_9FUNG</name>
<sequence length="640" mass="73810">MSEFFSKVDEENQATLQQSIKKKLIEDNYQIDPDDDTIAEYIKVLINTDVTKDDVYKELGDVIENFQYSFVDWLYEENEKFANSTLNNDISMGVEENLNNLNDNDNEKITNRKRNIDKANEDDNSKPMIRPISPFEEESQPIKKIKTNDVNVNNNTKKTIRPISPFDEGKKKSKFVTIRNSANDDVDEDEILRRRRLRFQNELPPEKSKHNKNQSKNQNNKNQHNQHNKNQRNGNHTRKESDMRDNSNYNNNNNNKQTEIQIAKIHKRKMNENKSDSSSNKHERHSSHPKEYNNNSGNNEKSFDKQYKNNKNHQETNNNNDNSIHNSNNNSNINTNNDNIDPDQMEEKPVRCVFWPNCTKPDCKFWHPKELCKKFPNCPDNDKCLYIHPQVPTTAAYPKFNPYMVYPSVATIAIPCKYGIHCSKINCPYIHSNQMIMPSGVDPTKIEDTRSLILCHYYPNCLNANCPFYHPPNPAKATSEGNTDSATNNNGTVNVTSAENIVKPIPNFSAVYDITKSKIPCRYEPNCNRPNCPYLHTLNKQINANKHISERGFALDVETEKVLPNNEINKDNSNLSSIDNTITNTDSLQNESNLEVSENADSEIMNNVDDNLNDQVEFESLINEDSQNNIYDESITNNAN</sequence>
<feature type="zinc finger region" description="C3H1-type" evidence="8">
    <location>
        <begin position="357"/>
        <end position="391"/>
    </location>
</feature>
<dbReference type="GO" id="GO:0008270">
    <property type="term" value="F:zinc ion binding"/>
    <property type="evidence" value="ECO:0007669"/>
    <property type="project" value="UniProtKB-KW"/>
</dbReference>
<feature type="compositionally biased region" description="Polar residues" evidence="9">
    <location>
        <begin position="571"/>
        <end position="589"/>
    </location>
</feature>
<comment type="similarity">
    <text evidence="2">Belongs to the ZC3H14 family.</text>
</comment>
<evidence type="ECO:0000256" key="8">
    <source>
        <dbReference type="PROSITE-ProRule" id="PRU00723"/>
    </source>
</evidence>
<dbReference type="InterPro" id="IPR000571">
    <property type="entry name" value="Znf_CCCH"/>
</dbReference>
<dbReference type="PROSITE" id="PS50103">
    <property type="entry name" value="ZF_C3H1"/>
    <property type="match status" value="1"/>
</dbReference>
<evidence type="ECO:0000313" key="11">
    <source>
        <dbReference type="EMBL" id="ORY77895.1"/>
    </source>
</evidence>
<feature type="domain" description="C3H1-type" evidence="10">
    <location>
        <begin position="357"/>
        <end position="391"/>
    </location>
</feature>
<dbReference type="OrthoDB" id="438553at2759"/>
<feature type="region of interest" description="Disordered" evidence="9">
    <location>
        <begin position="98"/>
        <end position="168"/>
    </location>
</feature>
<proteinExistence type="inferred from homology"/>
<reference evidence="11 12" key="1">
    <citation type="submission" date="2016-08" db="EMBL/GenBank/DDBJ databases">
        <title>A Parts List for Fungal Cellulosomes Revealed by Comparative Genomics.</title>
        <authorList>
            <consortium name="DOE Joint Genome Institute"/>
            <person name="Haitjema C.H."/>
            <person name="Gilmore S.P."/>
            <person name="Henske J.K."/>
            <person name="Solomon K.V."/>
            <person name="De Groot R."/>
            <person name="Kuo A."/>
            <person name="Mondo S.J."/>
            <person name="Salamov A.A."/>
            <person name="Labutti K."/>
            <person name="Zhao Z."/>
            <person name="Chiniquy J."/>
            <person name="Barry K."/>
            <person name="Brewer H.M."/>
            <person name="Purvine S.O."/>
            <person name="Wright A.T."/>
            <person name="Boxma B."/>
            <person name="Van Alen T."/>
            <person name="Hackstein J.H."/>
            <person name="Baker S.E."/>
            <person name="Grigoriev I.V."/>
            <person name="O'Malley M.A."/>
        </authorList>
    </citation>
    <scope>NUCLEOTIDE SEQUENCE [LARGE SCALE GENOMIC DNA]</scope>
    <source>
        <strain evidence="11 12">G1</strain>
    </source>
</reference>
<dbReference type="Gene3D" id="4.10.1000.40">
    <property type="match status" value="2"/>
</dbReference>
<dbReference type="Proteomes" id="UP000193920">
    <property type="component" value="Unassembled WGS sequence"/>
</dbReference>
<dbReference type="PANTHER" id="PTHR14738">
    <property type="entry name" value="ZINC FINGER CCCH DOMAIN-CONTAINING PROTEIN 14"/>
    <property type="match status" value="1"/>
</dbReference>
<feature type="region of interest" description="Disordered" evidence="9">
    <location>
        <begin position="198"/>
        <end position="257"/>
    </location>
</feature>
<dbReference type="PANTHER" id="PTHR14738:SF29">
    <property type="entry name" value="ZINC FINGER CCCH DOMAIN-CONTAINING PROTEIN 14"/>
    <property type="match status" value="1"/>
</dbReference>
<feature type="compositionally biased region" description="Basic and acidic residues" evidence="9">
    <location>
        <begin position="270"/>
        <end position="291"/>
    </location>
</feature>
<dbReference type="GO" id="GO:0008143">
    <property type="term" value="F:poly(A) binding"/>
    <property type="evidence" value="ECO:0007669"/>
    <property type="project" value="InterPro"/>
</dbReference>
<comment type="subcellular location">
    <subcellularLocation>
        <location evidence="1">Nucleus</location>
    </subcellularLocation>
</comment>
<dbReference type="EMBL" id="MCOG01000018">
    <property type="protein sequence ID" value="ORY77895.1"/>
    <property type="molecule type" value="Genomic_DNA"/>
</dbReference>
<feature type="region of interest" description="Disordered" evidence="9">
    <location>
        <begin position="567"/>
        <end position="589"/>
    </location>
</feature>
<evidence type="ECO:0000256" key="4">
    <source>
        <dbReference type="ARBA" id="ARBA00022737"/>
    </source>
</evidence>
<dbReference type="GO" id="GO:0005737">
    <property type="term" value="C:cytoplasm"/>
    <property type="evidence" value="ECO:0007669"/>
    <property type="project" value="TreeGrafter"/>
</dbReference>
<feature type="compositionally biased region" description="Low complexity" evidence="9">
    <location>
        <begin position="315"/>
        <end position="339"/>
    </location>
</feature>
<dbReference type="GO" id="GO:0005634">
    <property type="term" value="C:nucleus"/>
    <property type="evidence" value="ECO:0007669"/>
    <property type="project" value="UniProtKB-SubCell"/>
</dbReference>
<feature type="region of interest" description="Disordered" evidence="9">
    <location>
        <begin position="269"/>
        <end position="344"/>
    </location>
</feature>
<evidence type="ECO:0000313" key="12">
    <source>
        <dbReference type="Proteomes" id="UP000193920"/>
    </source>
</evidence>
<evidence type="ECO:0000256" key="7">
    <source>
        <dbReference type="ARBA" id="ARBA00023242"/>
    </source>
</evidence>
<feature type="compositionally biased region" description="Low complexity" evidence="9">
    <location>
        <begin position="246"/>
        <end position="255"/>
    </location>
</feature>
<keyword evidence="6 8" id="KW-0862">Zinc</keyword>
<protein>
    <recommendedName>
        <fullName evidence="10">C3H1-type domain-containing protein</fullName>
    </recommendedName>
</protein>
<dbReference type="InterPro" id="IPR040366">
    <property type="entry name" value="Nab2/ZC3H14"/>
</dbReference>
<gene>
    <name evidence="11" type="ORF">LY90DRAFT_698426</name>
</gene>
<dbReference type="STRING" id="1754190.A0A1Y2F4N3"/>
<evidence type="ECO:0000259" key="10">
    <source>
        <dbReference type="PROSITE" id="PS50103"/>
    </source>
</evidence>
<evidence type="ECO:0000256" key="5">
    <source>
        <dbReference type="ARBA" id="ARBA00022771"/>
    </source>
</evidence>
<feature type="compositionally biased region" description="Basic and acidic residues" evidence="9">
    <location>
        <begin position="105"/>
        <end position="125"/>
    </location>
</feature>
<evidence type="ECO:0000256" key="6">
    <source>
        <dbReference type="ARBA" id="ARBA00022833"/>
    </source>
</evidence>
<dbReference type="AlphaFoldDB" id="A0A1Y2F4N3"/>
<organism evidence="11 12">
    <name type="scientific">Neocallimastix californiae</name>
    <dbReference type="NCBI Taxonomy" id="1754190"/>
    <lineage>
        <taxon>Eukaryota</taxon>
        <taxon>Fungi</taxon>
        <taxon>Fungi incertae sedis</taxon>
        <taxon>Chytridiomycota</taxon>
        <taxon>Chytridiomycota incertae sedis</taxon>
        <taxon>Neocallimastigomycetes</taxon>
        <taxon>Neocallimastigales</taxon>
        <taxon>Neocallimastigaceae</taxon>
        <taxon>Neocallimastix</taxon>
    </lineage>
</organism>
<keyword evidence="12" id="KW-1185">Reference proteome</keyword>
<evidence type="ECO:0000256" key="9">
    <source>
        <dbReference type="SAM" id="MobiDB-lite"/>
    </source>
</evidence>
<dbReference type="Pfam" id="PF14608">
    <property type="entry name" value="zf-CCCH_2"/>
    <property type="match status" value="5"/>
</dbReference>
<feature type="compositionally biased region" description="Low complexity" evidence="9">
    <location>
        <begin position="214"/>
        <end position="223"/>
    </location>
</feature>
<dbReference type="SMART" id="SM00356">
    <property type="entry name" value="ZnF_C3H1"/>
    <property type="match status" value="3"/>
</dbReference>
<keyword evidence="4" id="KW-0677">Repeat</keyword>
<keyword evidence="5 8" id="KW-0863">Zinc-finger</keyword>
<feature type="compositionally biased region" description="Low complexity" evidence="9">
    <location>
        <begin position="148"/>
        <end position="157"/>
    </location>
</feature>
<comment type="caution">
    <text evidence="11">The sequence shown here is derived from an EMBL/GenBank/DDBJ whole genome shotgun (WGS) entry which is preliminary data.</text>
</comment>
<dbReference type="GO" id="GO:0043488">
    <property type="term" value="P:regulation of mRNA stability"/>
    <property type="evidence" value="ECO:0007669"/>
    <property type="project" value="InterPro"/>
</dbReference>
<accession>A0A1Y2F4N3</accession>